<dbReference type="InterPro" id="IPR003090">
    <property type="entry name" value="Alpha-crystallin_N"/>
</dbReference>
<dbReference type="InterPro" id="IPR002068">
    <property type="entry name" value="A-crystallin/Hsp20_dom"/>
</dbReference>
<feature type="domain" description="SHSP" evidence="4">
    <location>
        <begin position="111"/>
        <end position="220"/>
    </location>
</feature>
<dbReference type="CDD" id="cd06526">
    <property type="entry name" value="metazoan_ACD"/>
    <property type="match status" value="1"/>
</dbReference>
<feature type="compositionally biased region" description="Polar residues" evidence="3">
    <location>
        <begin position="1"/>
        <end position="13"/>
    </location>
</feature>
<protein>
    <recommendedName>
        <fullName evidence="4">SHSP domain-containing protein</fullName>
    </recommendedName>
</protein>
<dbReference type="GO" id="GO:0051082">
    <property type="term" value="F:unfolded protein binding"/>
    <property type="evidence" value="ECO:0007669"/>
    <property type="project" value="TreeGrafter"/>
</dbReference>
<dbReference type="PRINTS" id="PR00299">
    <property type="entry name" value="ACRYSTALLIN"/>
</dbReference>
<dbReference type="PANTHER" id="PTHR45640:SF26">
    <property type="entry name" value="RE23625P"/>
    <property type="match status" value="1"/>
</dbReference>
<feature type="compositionally biased region" description="Basic and acidic residues" evidence="3">
    <location>
        <begin position="202"/>
        <end position="225"/>
    </location>
</feature>
<evidence type="ECO:0000259" key="4">
    <source>
        <dbReference type="PROSITE" id="PS01031"/>
    </source>
</evidence>
<evidence type="ECO:0000313" key="5">
    <source>
        <dbReference type="EMBL" id="KAK3880193.1"/>
    </source>
</evidence>
<evidence type="ECO:0000256" key="3">
    <source>
        <dbReference type="SAM" id="MobiDB-lite"/>
    </source>
</evidence>
<evidence type="ECO:0000313" key="6">
    <source>
        <dbReference type="Proteomes" id="UP001286313"/>
    </source>
</evidence>
<dbReference type="Gene3D" id="2.60.40.790">
    <property type="match status" value="1"/>
</dbReference>
<feature type="region of interest" description="Disordered" evidence="3">
    <location>
        <begin position="1"/>
        <end position="29"/>
    </location>
</feature>
<dbReference type="AlphaFoldDB" id="A0AAE1KQL2"/>
<dbReference type="GO" id="GO:0005737">
    <property type="term" value="C:cytoplasm"/>
    <property type="evidence" value="ECO:0007669"/>
    <property type="project" value="TreeGrafter"/>
</dbReference>
<name>A0AAE1KQL2_PETCI</name>
<dbReference type="PROSITE" id="PS01031">
    <property type="entry name" value="SHSP"/>
    <property type="match status" value="1"/>
</dbReference>
<dbReference type="GO" id="GO:0042026">
    <property type="term" value="P:protein refolding"/>
    <property type="evidence" value="ECO:0007669"/>
    <property type="project" value="TreeGrafter"/>
</dbReference>
<dbReference type="GO" id="GO:0005212">
    <property type="term" value="F:structural constituent of eye lens"/>
    <property type="evidence" value="ECO:0007669"/>
    <property type="project" value="InterPro"/>
</dbReference>
<reference evidence="5" key="1">
    <citation type="submission" date="2023-10" db="EMBL/GenBank/DDBJ databases">
        <title>Genome assemblies of two species of porcelain crab, Petrolisthes cinctipes and Petrolisthes manimaculis (Anomura: Porcellanidae).</title>
        <authorList>
            <person name="Angst P."/>
        </authorList>
    </citation>
    <scope>NUCLEOTIDE SEQUENCE</scope>
    <source>
        <strain evidence="5">PB745_01</strain>
        <tissue evidence="5">Gill</tissue>
    </source>
</reference>
<evidence type="ECO:0000256" key="2">
    <source>
        <dbReference type="RuleBase" id="RU003616"/>
    </source>
</evidence>
<comment type="caution">
    <text evidence="5">The sequence shown here is derived from an EMBL/GenBank/DDBJ whole genome shotgun (WGS) entry which is preliminary data.</text>
</comment>
<dbReference type="Pfam" id="PF00011">
    <property type="entry name" value="HSP20"/>
    <property type="match status" value="1"/>
</dbReference>
<feature type="region of interest" description="Disordered" evidence="3">
    <location>
        <begin position="194"/>
        <end position="225"/>
    </location>
</feature>
<dbReference type="GO" id="GO:0009408">
    <property type="term" value="P:response to heat"/>
    <property type="evidence" value="ECO:0007669"/>
    <property type="project" value="TreeGrafter"/>
</dbReference>
<comment type="similarity">
    <text evidence="1 2">Belongs to the small heat shock protein (HSP20) family.</text>
</comment>
<dbReference type="Proteomes" id="UP001286313">
    <property type="component" value="Unassembled WGS sequence"/>
</dbReference>
<evidence type="ECO:0000256" key="1">
    <source>
        <dbReference type="PROSITE-ProRule" id="PRU00285"/>
    </source>
</evidence>
<proteinExistence type="inferred from homology"/>
<keyword evidence="6" id="KW-1185">Reference proteome</keyword>
<dbReference type="InterPro" id="IPR008978">
    <property type="entry name" value="HSP20-like_chaperone"/>
</dbReference>
<accession>A0AAE1KQL2</accession>
<dbReference type="GO" id="GO:0005634">
    <property type="term" value="C:nucleus"/>
    <property type="evidence" value="ECO:0007669"/>
    <property type="project" value="TreeGrafter"/>
</dbReference>
<organism evidence="5 6">
    <name type="scientific">Petrolisthes cinctipes</name>
    <name type="common">Flat porcelain crab</name>
    <dbReference type="NCBI Taxonomy" id="88211"/>
    <lineage>
        <taxon>Eukaryota</taxon>
        <taxon>Metazoa</taxon>
        <taxon>Ecdysozoa</taxon>
        <taxon>Arthropoda</taxon>
        <taxon>Crustacea</taxon>
        <taxon>Multicrustacea</taxon>
        <taxon>Malacostraca</taxon>
        <taxon>Eumalacostraca</taxon>
        <taxon>Eucarida</taxon>
        <taxon>Decapoda</taxon>
        <taxon>Pleocyemata</taxon>
        <taxon>Anomura</taxon>
        <taxon>Galatheoidea</taxon>
        <taxon>Porcellanidae</taxon>
        <taxon>Petrolisthes</taxon>
    </lineage>
</organism>
<gene>
    <name evidence="5" type="ORF">Pcinc_015293</name>
</gene>
<sequence>MSTIPQVRSNSLPLDTEGPTDHSCHPSPPCYHLPLLPPSQPPPPCTMARQIPMLYRDPFFRDVWGDRDPFSERREQQIFDRPSKVFDQHFGLGLSEEDVFSPTASLYSRCRRPPKERSGVSSVTPHTDKFMMCLDVQQFKPEELKVRVVEGGVEVEGRHEQRQDEHGTIARHFVRKYTLPEDVIAEMVSSSLSPDGVLTIEAPKKPVEPPRPPQRDVPIRKVDDQ</sequence>
<dbReference type="PANTHER" id="PTHR45640">
    <property type="entry name" value="HEAT SHOCK PROTEIN HSP-12.2-RELATED"/>
    <property type="match status" value="1"/>
</dbReference>
<dbReference type="SUPFAM" id="SSF49764">
    <property type="entry name" value="HSP20-like chaperones"/>
    <property type="match status" value="1"/>
</dbReference>
<dbReference type="EMBL" id="JAWQEG010001348">
    <property type="protein sequence ID" value="KAK3880193.1"/>
    <property type="molecule type" value="Genomic_DNA"/>
</dbReference>
<dbReference type="Pfam" id="PF00525">
    <property type="entry name" value="Crystallin"/>
    <property type="match status" value="1"/>
</dbReference>
<dbReference type="InterPro" id="IPR001436">
    <property type="entry name" value="Alpha-crystallin/sHSP_animal"/>
</dbReference>